<evidence type="ECO:0000313" key="7">
    <source>
        <dbReference type="Proteomes" id="UP000289166"/>
    </source>
</evidence>
<evidence type="ECO:0000259" key="5">
    <source>
        <dbReference type="PROSITE" id="PS50937"/>
    </source>
</evidence>
<dbReference type="SUPFAM" id="SSF46955">
    <property type="entry name" value="Putative DNA-binding domain"/>
    <property type="match status" value="2"/>
</dbReference>
<dbReference type="GO" id="GO:0003700">
    <property type="term" value="F:DNA-binding transcription factor activity"/>
    <property type="evidence" value="ECO:0007669"/>
    <property type="project" value="InterPro"/>
</dbReference>
<dbReference type="RefSeq" id="WP_069194573.1">
    <property type="nucleotide sequence ID" value="NZ_RLII01000001.1"/>
</dbReference>
<keyword evidence="7" id="KW-1185">Reference proteome</keyword>
<keyword evidence="1" id="KW-0805">Transcription regulation</keyword>
<dbReference type="PANTHER" id="PTHR30204">
    <property type="entry name" value="REDOX-CYCLING DRUG-SENSING TRANSCRIPTIONAL ACTIVATOR SOXR"/>
    <property type="match status" value="1"/>
</dbReference>
<name>A0A4V1K2L2_9FIRM</name>
<comment type="caution">
    <text evidence="6">The sequence shown here is derived from an EMBL/GenBank/DDBJ whole genome shotgun (WGS) entry which is preliminary data.</text>
</comment>
<dbReference type="InterPro" id="IPR009061">
    <property type="entry name" value="DNA-bd_dom_put_sf"/>
</dbReference>
<evidence type="ECO:0000313" key="6">
    <source>
        <dbReference type="EMBL" id="RXE60679.1"/>
    </source>
</evidence>
<dbReference type="EMBL" id="RLII01000001">
    <property type="protein sequence ID" value="RXE60679.1"/>
    <property type="molecule type" value="Genomic_DNA"/>
</dbReference>
<dbReference type="Proteomes" id="UP000289166">
    <property type="component" value="Unassembled WGS sequence"/>
</dbReference>
<dbReference type="InterPro" id="IPR047057">
    <property type="entry name" value="MerR_fam"/>
</dbReference>
<dbReference type="InterPro" id="IPR000551">
    <property type="entry name" value="MerR-type_HTH_dom"/>
</dbReference>
<keyword evidence="4" id="KW-0175">Coiled coil</keyword>
<dbReference type="Gene3D" id="1.10.1660.10">
    <property type="match status" value="2"/>
</dbReference>
<feature type="domain" description="HTH merR-type" evidence="5">
    <location>
        <begin position="20"/>
        <end position="61"/>
    </location>
</feature>
<feature type="coiled-coil region" evidence="4">
    <location>
        <begin position="110"/>
        <end position="137"/>
    </location>
</feature>
<reference evidence="7" key="1">
    <citation type="submission" date="2018-11" db="EMBL/GenBank/DDBJ databases">
        <title>Genome sequencing of a novel mesophilic and cellulolytic organism within the genus Hungateiclostridium.</title>
        <authorList>
            <person name="Rettenmaier R."/>
            <person name="Liebl W."/>
            <person name="Zverlov V."/>
        </authorList>
    </citation>
    <scope>NUCLEOTIDE SEQUENCE [LARGE SCALE GENOMIC DNA]</scope>
    <source>
        <strain evidence="7">N2K1</strain>
    </source>
</reference>
<evidence type="ECO:0000256" key="1">
    <source>
        <dbReference type="ARBA" id="ARBA00023015"/>
    </source>
</evidence>
<dbReference type="CDD" id="cd00592">
    <property type="entry name" value="HTH_MerR-like"/>
    <property type="match status" value="1"/>
</dbReference>
<evidence type="ECO:0000256" key="3">
    <source>
        <dbReference type="ARBA" id="ARBA00023163"/>
    </source>
</evidence>
<gene>
    <name evidence="6" type="ORF">EFD62_01805</name>
</gene>
<dbReference type="AlphaFoldDB" id="A0A4V1K2L2"/>
<dbReference type="Pfam" id="PF13411">
    <property type="entry name" value="MerR_1"/>
    <property type="match status" value="1"/>
</dbReference>
<dbReference type="PANTHER" id="PTHR30204:SF94">
    <property type="entry name" value="HEAVY METAL-DEPENDENT TRANSCRIPTIONAL REGULATOR HI_0293-RELATED"/>
    <property type="match status" value="1"/>
</dbReference>
<dbReference type="OrthoDB" id="122388at2"/>
<feature type="domain" description="HTH merR-type" evidence="5">
    <location>
        <begin position="145"/>
        <end position="209"/>
    </location>
</feature>
<keyword evidence="3" id="KW-0804">Transcription</keyword>
<evidence type="ECO:0000256" key="2">
    <source>
        <dbReference type="ARBA" id="ARBA00023125"/>
    </source>
</evidence>
<organism evidence="6 7">
    <name type="scientific">Acetivibrio mesophilus</name>
    <dbReference type="NCBI Taxonomy" id="2487273"/>
    <lineage>
        <taxon>Bacteria</taxon>
        <taxon>Bacillati</taxon>
        <taxon>Bacillota</taxon>
        <taxon>Clostridia</taxon>
        <taxon>Eubacteriales</taxon>
        <taxon>Oscillospiraceae</taxon>
        <taxon>Acetivibrio</taxon>
    </lineage>
</organism>
<keyword evidence="2" id="KW-0238">DNA-binding</keyword>
<dbReference type="Pfam" id="PF00376">
    <property type="entry name" value="MerR"/>
    <property type="match status" value="1"/>
</dbReference>
<dbReference type="SMART" id="SM00422">
    <property type="entry name" value="HTH_MERR"/>
    <property type="match status" value="2"/>
</dbReference>
<accession>A0A4V1K2L2</accession>
<evidence type="ECO:0000256" key="4">
    <source>
        <dbReference type="SAM" id="Coils"/>
    </source>
</evidence>
<sequence>MGETALLRCILKVGDIIENTYTTSQIAKIIGIHPNTVRMYEELELISKPLRRPNGYRVFTDIHIYQFKIARTAFQIEVLQNGLRKRIIEVVKLSANKQYDKAIQLTHQYIQAVKQEIDNANEAVEITKELLQGLTQENTVFLTRKEVSTTLGVTMDTLRNWEMNGLLKVKRSENGYRVYSNEDIQKLKIIRSLRCANYSLSAILRMMNTITQNPEANIEQLLNTPTASEDIVSVYDKLIVSLNMAKENAEIIIDLLHEMKSKYSNPPV</sequence>
<dbReference type="GO" id="GO:0003677">
    <property type="term" value="F:DNA binding"/>
    <property type="evidence" value="ECO:0007669"/>
    <property type="project" value="UniProtKB-KW"/>
</dbReference>
<protein>
    <submittedName>
        <fullName evidence="6">MerR family transcriptional regulator</fullName>
    </submittedName>
</protein>
<proteinExistence type="predicted"/>
<dbReference type="PROSITE" id="PS50937">
    <property type="entry name" value="HTH_MERR_2"/>
    <property type="match status" value="2"/>
</dbReference>